<dbReference type="PROSITE" id="PS50110">
    <property type="entry name" value="RESPONSE_REGULATORY"/>
    <property type="match status" value="1"/>
</dbReference>
<dbReference type="PANTHER" id="PTHR48111">
    <property type="entry name" value="REGULATOR OF RPOS"/>
    <property type="match status" value="1"/>
</dbReference>
<dbReference type="SUPFAM" id="SSF52172">
    <property type="entry name" value="CheY-like"/>
    <property type="match status" value="1"/>
</dbReference>
<accession>A0A5C8M0L1</accession>
<keyword evidence="4" id="KW-0238">DNA-binding</keyword>
<evidence type="ECO:0000256" key="6">
    <source>
        <dbReference type="PROSITE-ProRule" id="PRU00169"/>
    </source>
</evidence>
<dbReference type="InterPro" id="IPR011006">
    <property type="entry name" value="CheY-like_superfamily"/>
</dbReference>
<dbReference type="EMBL" id="VRLR01000002">
    <property type="protein sequence ID" value="TXK82013.1"/>
    <property type="molecule type" value="Genomic_DNA"/>
</dbReference>
<dbReference type="PANTHER" id="PTHR48111:SF1">
    <property type="entry name" value="TWO-COMPONENT RESPONSE REGULATOR ORR33"/>
    <property type="match status" value="1"/>
</dbReference>
<dbReference type="Gene3D" id="3.40.50.2300">
    <property type="match status" value="1"/>
</dbReference>
<dbReference type="RefSeq" id="WP_147903271.1">
    <property type="nucleotide sequence ID" value="NZ_BAAAGC010000017.1"/>
</dbReference>
<feature type="domain" description="Response regulatory" evidence="7">
    <location>
        <begin position="3"/>
        <end position="116"/>
    </location>
</feature>
<reference evidence="8 9" key="1">
    <citation type="submission" date="2019-08" db="EMBL/GenBank/DDBJ databases">
        <title>Draft genome analysis of Rheinheimera tangshanensis isolated from the roots of fresh rice plants (Oryza sativa).</title>
        <authorList>
            <person name="Yu Q."/>
            <person name="Qi Y."/>
            <person name="Zhang H."/>
            <person name="Pu J."/>
        </authorList>
    </citation>
    <scope>NUCLEOTIDE SEQUENCE [LARGE SCALE GENOMIC DNA]</scope>
    <source>
        <strain evidence="8 9">JA3-B52</strain>
    </source>
</reference>
<dbReference type="OrthoDB" id="9802426at2"/>
<dbReference type="SUPFAM" id="SSF46689">
    <property type="entry name" value="Homeodomain-like"/>
    <property type="match status" value="1"/>
</dbReference>
<evidence type="ECO:0000256" key="1">
    <source>
        <dbReference type="ARBA" id="ARBA00022553"/>
    </source>
</evidence>
<dbReference type="GO" id="GO:0000156">
    <property type="term" value="F:phosphorelay response regulator activity"/>
    <property type="evidence" value="ECO:0007669"/>
    <property type="project" value="TreeGrafter"/>
</dbReference>
<dbReference type="Proteomes" id="UP000321814">
    <property type="component" value="Unassembled WGS sequence"/>
</dbReference>
<dbReference type="InterPro" id="IPR001789">
    <property type="entry name" value="Sig_transdc_resp-reg_receiver"/>
</dbReference>
<dbReference type="AlphaFoldDB" id="A0A5C8M0L1"/>
<organism evidence="8 9">
    <name type="scientific">Rheinheimera tangshanensis</name>
    <dbReference type="NCBI Taxonomy" id="400153"/>
    <lineage>
        <taxon>Bacteria</taxon>
        <taxon>Pseudomonadati</taxon>
        <taxon>Pseudomonadota</taxon>
        <taxon>Gammaproteobacteria</taxon>
        <taxon>Chromatiales</taxon>
        <taxon>Chromatiaceae</taxon>
        <taxon>Rheinheimera</taxon>
    </lineage>
</organism>
<dbReference type="Pfam" id="PF02954">
    <property type="entry name" value="HTH_8"/>
    <property type="match status" value="1"/>
</dbReference>
<evidence type="ECO:0000256" key="3">
    <source>
        <dbReference type="ARBA" id="ARBA00023015"/>
    </source>
</evidence>
<evidence type="ECO:0000259" key="7">
    <source>
        <dbReference type="PROSITE" id="PS50110"/>
    </source>
</evidence>
<dbReference type="SMART" id="SM00448">
    <property type="entry name" value="REC"/>
    <property type="match status" value="1"/>
</dbReference>
<dbReference type="GO" id="GO:0032993">
    <property type="term" value="C:protein-DNA complex"/>
    <property type="evidence" value="ECO:0007669"/>
    <property type="project" value="TreeGrafter"/>
</dbReference>
<keyword evidence="2" id="KW-0902">Two-component regulatory system</keyword>
<dbReference type="InterPro" id="IPR002197">
    <property type="entry name" value="HTH_Fis"/>
</dbReference>
<keyword evidence="1 6" id="KW-0597">Phosphoprotein</keyword>
<evidence type="ECO:0000313" key="8">
    <source>
        <dbReference type="EMBL" id="TXK82013.1"/>
    </source>
</evidence>
<evidence type="ECO:0000256" key="2">
    <source>
        <dbReference type="ARBA" id="ARBA00023012"/>
    </source>
</evidence>
<keyword evidence="9" id="KW-1185">Reference proteome</keyword>
<dbReference type="Gene3D" id="1.10.10.60">
    <property type="entry name" value="Homeodomain-like"/>
    <property type="match status" value="1"/>
</dbReference>
<gene>
    <name evidence="8" type="ORF">FU839_03755</name>
</gene>
<dbReference type="Pfam" id="PF00072">
    <property type="entry name" value="Response_reg"/>
    <property type="match status" value="1"/>
</dbReference>
<keyword evidence="3" id="KW-0805">Transcription regulation</keyword>
<name>A0A5C8M0L1_9GAMM</name>
<dbReference type="InterPro" id="IPR039420">
    <property type="entry name" value="WalR-like"/>
</dbReference>
<evidence type="ECO:0000256" key="4">
    <source>
        <dbReference type="ARBA" id="ARBA00023125"/>
    </source>
</evidence>
<dbReference type="GO" id="GO:0000976">
    <property type="term" value="F:transcription cis-regulatory region binding"/>
    <property type="evidence" value="ECO:0007669"/>
    <property type="project" value="TreeGrafter"/>
</dbReference>
<evidence type="ECO:0000256" key="5">
    <source>
        <dbReference type="ARBA" id="ARBA00023163"/>
    </source>
</evidence>
<dbReference type="GO" id="GO:0006355">
    <property type="term" value="P:regulation of DNA-templated transcription"/>
    <property type="evidence" value="ECO:0007669"/>
    <property type="project" value="TreeGrafter"/>
</dbReference>
<evidence type="ECO:0000313" key="9">
    <source>
        <dbReference type="Proteomes" id="UP000321814"/>
    </source>
</evidence>
<dbReference type="GO" id="GO:0005829">
    <property type="term" value="C:cytosol"/>
    <property type="evidence" value="ECO:0007669"/>
    <property type="project" value="TreeGrafter"/>
</dbReference>
<proteinExistence type="predicted"/>
<protein>
    <submittedName>
        <fullName evidence="8">Response regulator</fullName>
    </submittedName>
</protein>
<dbReference type="InterPro" id="IPR009057">
    <property type="entry name" value="Homeodomain-like_sf"/>
</dbReference>
<keyword evidence="5" id="KW-0804">Transcription</keyword>
<dbReference type="PRINTS" id="PR01590">
    <property type="entry name" value="HTHFIS"/>
</dbReference>
<feature type="modified residue" description="4-aspartylphosphate" evidence="6">
    <location>
        <position position="51"/>
    </location>
</feature>
<comment type="caution">
    <text evidence="8">The sequence shown here is derived from an EMBL/GenBank/DDBJ whole genome shotgun (WGS) entry which is preliminary data.</text>
</comment>
<sequence>MKKFVIVDDDVTLVNTLQRRLSQPGWQLVCFSDPVSAVQLASQQAELYLLDLRFAQQSGLEFIPVLRQQLPKCRIVVLTGYASIQTAVHAIKLGADDYLTKPVDFQLLKQSLFGHSEADSVAGTTNEHGFLSAEQIEWEHIQRVLAEHQGNISHTATSLGMHRRTLQRKLLKHRPS</sequence>